<dbReference type="Pfam" id="PF18962">
    <property type="entry name" value="Por_Secre_tail"/>
    <property type="match status" value="1"/>
</dbReference>
<feature type="domain" description="Secretion system C-terminal sorting" evidence="2">
    <location>
        <begin position="125"/>
        <end position="196"/>
    </location>
</feature>
<dbReference type="InterPro" id="IPR026444">
    <property type="entry name" value="Secre_tail"/>
</dbReference>
<feature type="non-terminal residue" evidence="3">
    <location>
        <position position="1"/>
    </location>
</feature>
<organism evidence="3 4">
    <name type="scientific">Chryseobacterium shigense</name>
    <dbReference type="NCBI Taxonomy" id="297244"/>
    <lineage>
        <taxon>Bacteria</taxon>
        <taxon>Pseudomonadati</taxon>
        <taxon>Bacteroidota</taxon>
        <taxon>Flavobacteriia</taxon>
        <taxon>Flavobacteriales</taxon>
        <taxon>Weeksellaceae</taxon>
        <taxon>Chryseobacterium group</taxon>
        <taxon>Chryseobacterium</taxon>
    </lineage>
</organism>
<proteinExistence type="predicted"/>
<gene>
    <name evidence="3" type="ORF">SAMN05421639_1172</name>
</gene>
<sequence length="198" mass="22929">YNFKNRDILMGMSVIQSRDEREKNKDFTKGILLGGYTQAEGRIEAEDETFWMLYLNQDGNEQWRKHVTGDKRQREERLSDLKLNRDGSIILAGTSAEELGKENWKIVKLGDKQLDQLIEKQNIKIYPNPVSEYAYVEIGYDFKEADIVLYDMGGRQLQTVKTKNKVTKINTQNLIQGAYLVTIKTDNDKTESAKLIKK</sequence>
<reference evidence="4" key="1">
    <citation type="submission" date="2017-01" db="EMBL/GenBank/DDBJ databases">
        <authorList>
            <person name="Varghese N."/>
            <person name="Submissions S."/>
        </authorList>
    </citation>
    <scope>NUCLEOTIDE SEQUENCE [LARGE SCALE GENOMIC DNA]</scope>
    <source>
        <strain evidence="4">DSM 17126</strain>
    </source>
</reference>
<dbReference type="AlphaFoldDB" id="A0A1N7KNR1"/>
<name>A0A1N7KNR1_9FLAO</name>
<dbReference type="Proteomes" id="UP000186373">
    <property type="component" value="Unassembled WGS sequence"/>
</dbReference>
<dbReference type="NCBIfam" id="TIGR04183">
    <property type="entry name" value="Por_Secre_tail"/>
    <property type="match status" value="1"/>
</dbReference>
<protein>
    <submittedName>
        <fullName evidence="3">Por secretion system C-terminal sorting domain-containing protein</fullName>
    </submittedName>
</protein>
<evidence type="ECO:0000313" key="4">
    <source>
        <dbReference type="Proteomes" id="UP000186373"/>
    </source>
</evidence>
<accession>A0A1N7KNR1</accession>
<keyword evidence="4" id="KW-1185">Reference proteome</keyword>
<dbReference type="EMBL" id="FTNY01000017">
    <property type="protein sequence ID" value="SIS63249.1"/>
    <property type="molecule type" value="Genomic_DNA"/>
</dbReference>
<keyword evidence="1" id="KW-0732">Signal</keyword>
<evidence type="ECO:0000313" key="3">
    <source>
        <dbReference type="EMBL" id="SIS63249.1"/>
    </source>
</evidence>
<evidence type="ECO:0000259" key="2">
    <source>
        <dbReference type="Pfam" id="PF18962"/>
    </source>
</evidence>
<dbReference type="RefSeq" id="WP_139325918.1">
    <property type="nucleotide sequence ID" value="NZ_FTNY01000017.1"/>
</dbReference>
<evidence type="ECO:0000256" key="1">
    <source>
        <dbReference type="ARBA" id="ARBA00022729"/>
    </source>
</evidence>